<proteinExistence type="predicted"/>
<accession>A0A8S5L762</accession>
<dbReference type="InterPro" id="IPR052354">
    <property type="entry name" value="Cell_Wall_Dynamics_Protein"/>
</dbReference>
<dbReference type="EMBL" id="BK014644">
    <property type="protein sequence ID" value="DAD65466.1"/>
    <property type="molecule type" value="Genomic_DNA"/>
</dbReference>
<dbReference type="Gene3D" id="1.10.530.10">
    <property type="match status" value="1"/>
</dbReference>
<evidence type="ECO:0000313" key="1">
    <source>
        <dbReference type="EMBL" id="DAD65466.1"/>
    </source>
</evidence>
<dbReference type="SUPFAM" id="SSF53955">
    <property type="entry name" value="Lysozyme-like"/>
    <property type="match status" value="1"/>
</dbReference>
<protein>
    <submittedName>
        <fullName evidence="1">Chitinase A</fullName>
    </submittedName>
</protein>
<dbReference type="InterPro" id="IPR023346">
    <property type="entry name" value="Lysozyme-like_dom_sf"/>
</dbReference>
<dbReference type="PANTHER" id="PTHR34408:SF1">
    <property type="entry name" value="GLYCOSYL HYDROLASE FAMILY 19 DOMAIN-CONTAINING PROTEIN HI_1415"/>
    <property type="match status" value="1"/>
</dbReference>
<sequence length="208" mass="23162">MTVILVIDAATEVNTMMISESKFNQVFPRAKKGIYAAIEKQIEKAGCVTKIQQAMFLAQCGHESAGFTRFSEGFNYSTEGLLANFRKYFTPAQAVKYARKPEQIANHAYANRMGNGDEASGDGWKYRGRGIIQITGKNNYAAFREWLGRDFALHELAEDLDLAVSAAVWYWQENELASLASVEKVTVRINGGTNGLADRVALYRKLMA</sequence>
<reference evidence="1" key="1">
    <citation type="journal article" date="2021" name="Proc. Natl. Acad. Sci. U.S.A.">
        <title>A Catalog of Tens of Thousands of Viruses from Human Metagenomes Reveals Hidden Associations with Chronic Diseases.</title>
        <authorList>
            <person name="Tisza M.J."/>
            <person name="Buck C.B."/>
        </authorList>
    </citation>
    <scope>NUCLEOTIDE SEQUENCE</scope>
    <source>
        <strain evidence="1">Cts9W16</strain>
    </source>
</reference>
<dbReference type="PANTHER" id="PTHR34408">
    <property type="entry name" value="FAMILY PROTEIN, PUTATIVE-RELATED"/>
    <property type="match status" value="1"/>
</dbReference>
<organism evidence="1">
    <name type="scientific">Siphoviridae sp. cts9W16</name>
    <dbReference type="NCBI Taxonomy" id="2823603"/>
    <lineage>
        <taxon>Viruses</taxon>
        <taxon>Duplodnaviria</taxon>
        <taxon>Heunggongvirae</taxon>
        <taxon>Uroviricota</taxon>
        <taxon>Caudoviricetes</taxon>
    </lineage>
</organism>
<name>A0A8S5L762_9CAUD</name>